<accession>A0A2V0NJN5</accession>
<feature type="region of interest" description="Disordered" evidence="1">
    <location>
        <begin position="89"/>
        <end position="141"/>
    </location>
</feature>
<evidence type="ECO:0000313" key="2">
    <source>
        <dbReference type="EMBL" id="GBF87444.1"/>
    </source>
</evidence>
<feature type="region of interest" description="Disordered" evidence="1">
    <location>
        <begin position="299"/>
        <end position="318"/>
    </location>
</feature>
<reference evidence="2 3" key="1">
    <citation type="journal article" date="2018" name="Sci. Rep.">
        <title>Raphidocelis subcapitata (=Pseudokirchneriella subcapitata) provides an insight into genome evolution and environmental adaptations in the Sphaeropleales.</title>
        <authorList>
            <person name="Suzuki S."/>
            <person name="Yamaguchi H."/>
            <person name="Nakajima N."/>
            <person name="Kawachi M."/>
        </authorList>
    </citation>
    <scope>NUCLEOTIDE SEQUENCE [LARGE SCALE GENOMIC DNA]</scope>
    <source>
        <strain evidence="2 3">NIES-35</strain>
    </source>
</reference>
<comment type="caution">
    <text evidence="2">The sequence shown here is derived from an EMBL/GenBank/DDBJ whole genome shotgun (WGS) entry which is preliminary data.</text>
</comment>
<name>A0A2V0NJN5_9CHLO</name>
<dbReference type="Proteomes" id="UP000247498">
    <property type="component" value="Unassembled WGS sequence"/>
</dbReference>
<organism evidence="2 3">
    <name type="scientific">Raphidocelis subcapitata</name>
    <dbReference type="NCBI Taxonomy" id="307507"/>
    <lineage>
        <taxon>Eukaryota</taxon>
        <taxon>Viridiplantae</taxon>
        <taxon>Chlorophyta</taxon>
        <taxon>core chlorophytes</taxon>
        <taxon>Chlorophyceae</taxon>
        <taxon>CS clade</taxon>
        <taxon>Sphaeropleales</taxon>
        <taxon>Selenastraceae</taxon>
        <taxon>Raphidocelis</taxon>
    </lineage>
</organism>
<gene>
    <name evidence="2" type="ORF">Rsub_00155</name>
</gene>
<protein>
    <submittedName>
        <fullName evidence="2">Uncharacterized protein</fullName>
    </submittedName>
</protein>
<dbReference type="EMBL" id="BDRX01000001">
    <property type="protein sequence ID" value="GBF87444.1"/>
    <property type="molecule type" value="Genomic_DNA"/>
</dbReference>
<dbReference type="InParanoid" id="A0A2V0NJN5"/>
<dbReference type="AlphaFoldDB" id="A0A2V0NJN5"/>
<keyword evidence="3" id="KW-1185">Reference proteome</keyword>
<feature type="compositionally biased region" description="Low complexity" evidence="1">
    <location>
        <begin position="128"/>
        <end position="141"/>
    </location>
</feature>
<evidence type="ECO:0000313" key="3">
    <source>
        <dbReference type="Proteomes" id="UP000247498"/>
    </source>
</evidence>
<proteinExistence type="predicted"/>
<evidence type="ECO:0000256" key="1">
    <source>
        <dbReference type="SAM" id="MobiDB-lite"/>
    </source>
</evidence>
<sequence length="410" mass="41574">MESGPAGIAARLAELLAVVAEDKLEPRFELLHRLFAAALLLQQRQEGAEPEPVARAVLLAALLRWGDSPQTVQTVLSAYTAAALRLAQHVAQQQQQPPPLEPPGQEEHGNPQADEEREEDQQRGRGTGKQQQRQQRAAAHELGASLAAAEQAVGSLLDLKAAMHTLAAACDVLQPATPLAPPPGGPSCSDKDDGSSSSLDALRAFWFAEEKGLRLVTAAQALWHSSVTACDGPQGLAAAIGAAVERAAVALDSSSGAAGGGDPRSSGTSDAAASALDLACACVVQPRWAALCRRLAGAPGAGCERRRPGQEQAGAGPATTEAASAASALAAAAVACELGQALAGHPALLISSAPEALAAACWAEPRLGEACVAALASPACVGLATGSAAAADRLQRLLPLLQELGCLSVQ</sequence>